<evidence type="ECO:0000313" key="2">
    <source>
        <dbReference type="EMBL" id="MXQ13624.1"/>
    </source>
</evidence>
<gene>
    <name evidence="2" type="ORF">GR328_19620</name>
</gene>
<keyword evidence="3" id="KW-1185">Reference proteome</keyword>
<name>A0A7X3SQZ0_9HYPH</name>
<dbReference type="AlphaFoldDB" id="A0A7X3SQZ0"/>
<sequence>MQSLLTSHPGGPVTWFFAYGSLIWKSEMEHVEIRMGPRPGGPLWRSHRRDRDER</sequence>
<feature type="region of interest" description="Disordered" evidence="1">
    <location>
        <begin position="35"/>
        <end position="54"/>
    </location>
</feature>
<evidence type="ECO:0000256" key="1">
    <source>
        <dbReference type="SAM" id="MobiDB-lite"/>
    </source>
</evidence>
<reference evidence="2 3" key="2">
    <citation type="submission" date="2020-01" db="EMBL/GenBank/DDBJ databases">
        <title>Microvirga sp. nov., an arsenate reduction bacterium isolated from Tibet hotspring sediments.</title>
        <authorList>
            <person name="Xian W.-D."/>
            <person name="Li W.-J."/>
        </authorList>
    </citation>
    <scope>NUCLEOTIDE SEQUENCE [LARGE SCALE GENOMIC DNA]</scope>
    <source>
        <strain evidence="2 3">KCTC 23863</strain>
    </source>
</reference>
<dbReference type="EMBL" id="WURB01000018">
    <property type="protein sequence ID" value="MXQ13624.1"/>
    <property type="molecule type" value="Genomic_DNA"/>
</dbReference>
<evidence type="ECO:0008006" key="4">
    <source>
        <dbReference type="Google" id="ProtNLM"/>
    </source>
</evidence>
<accession>A0A7X3SQZ0</accession>
<comment type="caution">
    <text evidence="2">The sequence shown here is derived from an EMBL/GenBank/DDBJ whole genome shotgun (WGS) entry which is preliminary data.</text>
</comment>
<dbReference type="Proteomes" id="UP000436483">
    <property type="component" value="Unassembled WGS sequence"/>
</dbReference>
<proteinExistence type="predicted"/>
<reference evidence="2 3" key="1">
    <citation type="submission" date="2019-12" db="EMBL/GenBank/DDBJ databases">
        <authorList>
            <person name="Yuan C.-G."/>
        </authorList>
    </citation>
    <scope>NUCLEOTIDE SEQUENCE [LARGE SCALE GENOMIC DNA]</scope>
    <source>
        <strain evidence="2 3">KCTC 23863</strain>
    </source>
</reference>
<protein>
    <recommendedName>
        <fullName evidence="4">Gamma-glutamylcyclotransferase</fullName>
    </recommendedName>
</protein>
<evidence type="ECO:0000313" key="3">
    <source>
        <dbReference type="Proteomes" id="UP000436483"/>
    </source>
</evidence>
<organism evidence="2 3">
    <name type="scientific">Microvirga makkahensis</name>
    <dbReference type="NCBI Taxonomy" id="1128670"/>
    <lineage>
        <taxon>Bacteria</taxon>
        <taxon>Pseudomonadati</taxon>
        <taxon>Pseudomonadota</taxon>
        <taxon>Alphaproteobacteria</taxon>
        <taxon>Hyphomicrobiales</taxon>
        <taxon>Methylobacteriaceae</taxon>
        <taxon>Microvirga</taxon>
    </lineage>
</organism>